<comment type="subcellular location">
    <subcellularLocation>
        <location evidence="2">Membrane</location>
    </subcellularLocation>
</comment>
<evidence type="ECO:0000256" key="2">
    <source>
        <dbReference type="ARBA" id="ARBA00004370"/>
    </source>
</evidence>
<feature type="transmembrane region" description="Helical" evidence="11">
    <location>
        <begin position="249"/>
        <end position="267"/>
    </location>
</feature>
<dbReference type="PROSITE" id="PS00237">
    <property type="entry name" value="G_PROTEIN_RECEP_F1_1"/>
    <property type="match status" value="1"/>
</dbReference>
<keyword evidence="9" id="KW-0297">G-protein coupled receptor</keyword>
<feature type="transmembrane region" description="Helical" evidence="11">
    <location>
        <begin position="164"/>
        <end position="181"/>
    </location>
</feature>
<feature type="compositionally biased region" description="Gly residues" evidence="10">
    <location>
        <begin position="618"/>
        <end position="629"/>
    </location>
</feature>
<feature type="domain" description="G-protein coupled receptors family 1 profile" evidence="12">
    <location>
        <begin position="144"/>
        <end position="416"/>
    </location>
</feature>
<evidence type="ECO:0000256" key="5">
    <source>
        <dbReference type="ARBA" id="ARBA00022692"/>
    </source>
</evidence>
<dbReference type="InterPro" id="IPR000276">
    <property type="entry name" value="GPCR_Rhodpsn"/>
</dbReference>
<dbReference type="GO" id="GO:0004997">
    <property type="term" value="F:thyrotropin-releasing hormone receptor activity"/>
    <property type="evidence" value="ECO:0007669"/>
    <property type="project" value="InterPro"/>
</dbReference>
<feature type="transmembrane region" description="Helical" evidence="11">
    <location>
        <begin position="124"/>
        <end position="152"/>
    </location>
</feature>
<dbReference type="PRINTS" id="PR00751">
    <property type="entry name" value="THYROLIBRINR"/>
</dbReference>
<evidence type="ECO:0000256" key="6">
    <source>
        <dbReference type="ARBA" id="ARBA00022989"/>
    </source>
</evidence>
<evidence type="ECO:0000256" key="3">
    <source>
        <dbReference type="ARBA" id="ARBA00010663"/>
    </source>
</evidence>
<keyword evidence="5 9" id="KW-0812">Transmembrane</keyword>
<evidence type="ECO:0000259" key="12">
    <source>
        <dbReference type="PROSITE" id="PS50262"/>
    </source>
</evidence>
<evidence type="ECO:0000256" key="7">
    <source>
        <dbReference type="ARBA" id="ARBA00023136"/>
    </source>
</evidence>
<accession>A0A6A7G964</accession>
<feature type="transmembrane region" description="Helical" evidence="11">
    <location>
        <begin position="356"/>
        <end position="376"/>
    </location>
</feature>
<reference evidence="13" key="1">
    <citation type="submission" date="2017-11" db="EMBL/GenBank/DDBJ databases">
        <title>The sensing device of the deep-sea amphipod.</title>
        <authorList>
            <person name="Kobayashi H."/>
            <person name="Nagahama T."/>
            <person name="Arai W."/>
            <person name="Sasagawa Y."/>
            <person name="Umeda M."/>
            <person name="Hayashi T."/>
            <person name="Nikaido I."/>
            <person name="Watanabe H."/>
            <person name="Oguri K."/>
            <person name="Kitazato H."/>
            <person name="Fujioka K."/>
            <person name="Kido Y."/>
            <person name="Takami H."/>
        </authorList>
    </citation>
    <scope>NUCLEOTIDE SEQUENCE</scope>
    <source>
        <tissue evidence="13">Whole body</tissue>
    </source>
</reference>
<dbReference type="Pfam" id="PF00001">
    <property type="entry name" value="7tm_1"/>
    <property type="match status" value="1"/>
</dbReference>
<keyword evidence="6 11" id="KW-1133">Transmembrane helix</keyword>
<organism evidence="13">
    <name type="scientific">Hirondellea gigas</name>
    <dbReference type="NCBI Taxonomy" id="1518452"/>
    <lineage>
        <taxon>Eukaryota</taxon>
        <taxon>Metazoa</taxon>
        <taxon>Ecdysozoa</taxon>
        <taxon>Arthropoda</taxon>
        <taxon>Crustacea</taxon>
        <taxon>Multicrustacea</taxon>
        <taxon>Malacostraca</taxon>
        <taxon>Eumalacostraca</taxon>
        <taxon>Peracarida</taxon>
        <taxon>Amphipoda</taxon>
        <taxon>Amphilochidea</taxon>
        <taxon>Lysianassida</taxon>
        <taxon>Lysianassidira</taxon>
        <taxon>Lysianassoidea</taxon>
        <taxon>Lysianassidae</taxon>
        <taxon>Hirondellea</taxon>
    </lineage>
</organism>
<protein>
    <recommendedName>
        <fullName evidence="4">Thyrotropin-releasing hormone receptor</fullName>
    </recommendedName>
    <alternativeName>
        <fullName evidence="8">Thyroliberin receptor</fullName>
    </alternativeName>
</protein>
<evidence type="ECO:0000256" key="11">
    <source>
        <dbReference type="SAM" id="Phobius"/>
    </source>
</evidence>
<dbReference type="PROSITE" id="PS50262">
    <property type="entry name" value="G_PROTEIN_RECEP_F1_2"/>
    <property type="match status" value="1"/>
</dbReference>
<feature type="transmembrane region" description="Helical" evidence="11">
    <location>
        <begin position="295"/>
        <end position="319"/>
    </location>
</feature>
<feature type="compositionally biased region" description="Basic and acidic residues" evidence="10">
    <location>
        <begin position="630"/>
        <end position="640"/>
    </location>
</feature>
<dbReference type="PANTHER" id="PTHR46061">
    <property type="entry name" value="THYROTROPIN-RELEASING HORMONE RECEPTOR"/>
    <property type="match status" value="1"/>
</dbReference>
<evidence type="ECO:0000256" key="9">
    <source>
        <dbReference type="RuleBase" id="RU000688"/>
    </source>
</evidence>
<dbReference type="PRINTS" id="PR00237">
    <property type="entry name" value="GPCRRHODOPSN"/>
</dbReference>
<dbReference type="GO" id="GO:0016020">
    <property type="term" value="C:membrane"/>
    <property type="evidence" value="ECO:0007669"/>
    <property type="project" value="UniProtKB-SubCell"/>
</dbReference>
<evidence type="ECO:0000313" key="13">
    <source>
        <dbReference type="EMBL" id="LAC27300.1"/>
    </source>
</evidence>
<feature type="transmembrane region" description="Helical" evidence="11">
    <location>
        <begin position="396"/>
        <end position="419"/>
    </location>
</feature>
<dbReference type="PRINTS" id="PR01846">
    <property type="entry name" value="TRHRFAMILY"/>
</dbReference>
<dbReference type="SUPFAM" id="SSF81321">
    <property type="entry name" value="Family A G protein-coupled receptor-like"/>
    <property type="match status" value="1"/>
</dbReference>
<evidence type="ECO:0000256" key="8">
    <source>
        <dbReference type="ARBA" id="ARBA00032251"/>
    </source>
</evidence>
<dbReference type="PANTHER" id="PTHR46061:SF3">
    <property type="entry name" value="THYROTROPIN-RELEASING HORMONE RECEPTOR"/>
    <property type="match status" value="1"/>
</dbReference>
<comment type="function">
    <text evidence="1">Receptor for thyrotropin-releasing hormone (TRH). Upon ligand binding, this G-protein-coupled receptor triggers activation of the phosphatidylinositol (IP3)-calcium-protein kinase C (PKC) pathway.</text>
</comment>
<evidence type="ECO:0000256" key="1">
    <source>
        <dbReference type="ARBA" id="ARBA00004100"/>
    </source>
</evidence>
<keyword evidence="7 11" id="KW-0472">Membrane</keyword>
<dbReference type="Gene3D" id="1.20.1070.10">
    <property type="entry name" value="Rhodopsin 7-helix transmembrane proteins"/>
    <property type="match status" value="1"/>
</dbReference>
<sequence>MEGNTTELWTSADDVGLTIQHNCSEVLHREYGPGSYSQSGNSSSHSYKSSNSHFNFSPYYNGTDSYYFDYDELPPDIINCTNFDSWKLNNSCNATDEICVCTQQLYMHACFAFMSGEQPEYYTLLYRIIGTLFQGVILVVGVVGNILVVIVVSKNKNMSSPTNCYLVSLAMADCIVLLAAVPQEILGYYLAVGQWVHGQVGCAGLVFLQHLGINASSLSLTAFTIERYIAICHPMKAQSMCTVERAKKITLLVWLFAISYCSPWMFLTEVIPFEGILGFKAEECTYKLSRDQYLYYYFLDLMVFYVVPLVLSCAVYGFIAKILFQSSTSIGKCQNAASFDTHRIDQKRPNAARIQVVKMLVAVVVVFATLWLPYRAMLVYNSLLAMVGRAPFKDLWFMLFAKTCIFINCAINPILYNALSVKFRRAFKKMLCYGCGEDLSRNVTVVYSDGTRRIHKSNSRSHMDHNTTTTTTTAILTSTYHHHHPHLHHGYQQRHGHVHHHMHSPSNCTRYDAAPTAAARSIAVAGGEMSGRVGGIGGEVGGRVGGISCEVGERGGGISGEVGGRGGGIGGEVDGRSGWICVEIGGQGGGIGDEVDEQGAEICAEVGGRSGGTDEEVGGQGGGIVGGGDRLSEQELHEDSDCPQTSPIFAEDFSDVSAETRRPQQQQQ</sequence>
<dbReference type="InterPro" id="IPR017452">
    <property type="entry name" value="GPCR_Rhodpsn_7TM"/>
</dbReference>
<dbReference type="EMBL" id="IACT01008188">
    <property type="protein sequence ID" value="LAC27300.1"/>
    <property type="molecule type" value="mRNA"/>
</dbReference>
<evidence type="ECO:0000256" key="10">
    <source>
        <dbReference type="SAM" id="MobiDB-lite"/>
    </source>
</evidence>
<name>A0A6A7G964_9CRUS</name>
<evidence type="ECO:0000256" key="4">
    <source>
        <dbReference type="ARBA" id="ARBA00018873"/>
    </source>
</evidence>
<feature type="region of interest" description="Disordered" evidence="10">
    <location>
        <begin position="606"/>
        <end position="668"/>
    </location>
</feature>
<dbReference type="InterPro" id="IPR002120">
    <property type="entry name" value="TRH_rcpt_1"/>
</dbReference>
<keyword evidence="9 13" id="KW-0675">Receptor</keyword>
<comment type="similarity">
    <text evidence="3 9">Belongs to the G-protein coupled receptor 1 family.</text>
</comment>
<keyword evidence="9" id="KW-0807">Transducer</keyword>
<dbReference type="AlphaFoldDB" id="A0A6A7G964"/>
<proteinExistence type="evidence at transcript level"/>